<dbReference type="EMBL" id="CADCTG010000287">
    <property type="protein sequence ID" value="CAA9280966.1"/>
    <property type="molecule type" value="Genomic_DNA"/>
</dbReference>
<name>A0A6J4JKM9_9PROT</name>
<sequence>GHQPTRHLHHRPRQRARVGESGRQHPQPPNRTARELPRDVGPDPAAHRRVEGPGAAARRDPAIPRHQPLDVEGHGHLLRRQHGSDSARADAGRGDEEHLRQLRLRTFRDRGLPLAAGHGGTRRRQQQPHGAEAEPQRGDPHGEVDRGQPGRDDAEVRPTHGGRPAGRRL</sequence>
<organism evidence="2">
    <name type="scientific">uncultured Acetobacteraceae bacterium</name>
    <dbReference type="NCBI Taxonomy" id="169975"/>
    <lineage>
        <taxon>Bacteria</taxon>
        <taxon>Pseudomonadati</taxon>
        <taxon>Pseudomonadota</taxon>
        <taxon>Alphaproteobacteria</taxon>
        <taxon>Acetobacterales</taxon>
        <taxon>Acetobacteraceae</taxon>
        <taxon>environmental samples</taxon>
    </lineage>
</organism>
<feature type="compositionally biased region" description="Basic and acidic residues" evidence="1">
    <location>
        <begin position="131"/>
        <end position="158"/>
    </location>
</feature>
<dbReference type="AlphaFoldDB" id="A0A6J4JKM9"/>
<feature type="non-terminal residue" evidence="2">
    <location>
        <position position="169"/>
    </location>
</feature>
<protein>
    <submittedName>
        <fullName evidence="2">Protein YciE</fullName>
    </submittedName>
</protein>
<feature type="compositionally biased region" description="Basic residues" evidence="1">
    <location>
        <begin position="1"/>
        <end position="16"/>
    </location>
</feature>
<accession>A0A6J4JKM9</accession>
<feature type="non-terminal residue" evidence="2">
    <location>
        <position position="1"/>
    </location>
</feature>
<evidence type="ECO:0000313" key="2">
    <source>
        <dbReference type="EMBL" id="CAA9280966.1"/>
    </source>
</evidence>
<proteinExistence type="predicted"/>
<evidence type="ECO:0000256" key="1">
    <source>
        <dbReference type="SAM" id="MobiDB-lite"/>
    </source>
</evidence>
<gene>
    <name evidence="2" type="ORF">AVDCRST_MAG08-3756</name>
</gene>
<feature type="compositionally biased region" description="Basic and acidic residues" evidence="1">
    <location>
        <begin position="82"/>
        <end position="111"/>
    </location>
</feature>
<feature type="compositionally biased region" description="Basic and acidic residues" evidence="1">
    <location>
        <begin position="32"/>
        <end position="75"/>
    </location>
</feature>
<reference evidence="2" key="1">
    <citation type="submission" date="2020-02" db="EMBL/GenBank/DDBJ databases">
        <authorList>
            <person name="Meier V. D."/>
        </authorList>
    </citation>
    <scope>NUCLEOTIDE SEQUENCE</scope>
    <source>
        <strain evidence="2">AVDCRST_MAG08</strain>
    </source>
</reference>
<feature type="region of interest" description="Disordered" evidence="1">
    <location>
        <begin position="1"/>
        <end position="169"/>
    </location>
</feature>